<dbReference type="InterPro" id="IPR036625">
    <property type="entry name" value="E3-bd_dom_sf"/>
</dbReference>
<dbReference type="OrthoDB" id="147104at2"/>
<evidence type="ECO:0000259" key="2">
    <source>
        <dbReference type="PROSITE" id="PS51826"/>
    </source>
</evidence>
<dbReference type="PANTHER" id="PTHR23151">
    <property type="entry name" value="DIHYDROLIPOAMIDE ACETYL/SUCCINYL-TRANSFERASE-RELATED"/>
    <property type="match status" value="1"/>
</dbReference>
<dbReference type="InterPro" id="IPR004167">
    <property type="entry name" value="PSBD"/>
</dbReference>
<dbReference type="SUPFAM" id="SSF47005">
    <property type="entry name" value="Peripheral subunit-binding domain of 2-oxo acid dehydrogenase complex"/>
    <property type="match status" value="1"/>
</dbReference>
<comment type="caution">
    <text evidence="3">The sequence shown here is derived from an EMBL/GenBank/DDBJ whole genome shotgun (WGS) entry which is preliminary data.</text>
</comment>
<dbReference type="Pfam" id="PF00364">
    <property type="entry name" value="Biotin_lipoyl"/>
    <property type="match status" value="1"/>
</dbReference>
<dbReference type="PANTHER" id="PTHR23151:SF90">
    <property type="entry name" value="DIHYDROLIPOYLLYSINE-RESIDUE ACETYLTRANSFERASE COMPONENT OF PYRUVATE DEHYDROGENASE COMPLEX, MITOCHONDRIAL-RELATED"/>
    <property type="match status" value="1"/>
</dbReference>
<dbReference type="InterPro" id="IPR000089">
    <property type="entry name" value="Biotin_lipoyl"/>
</dbReference>
<dbReference type="CDD" id="cd06849">
    <property type="entry name" value="lipoyl_domain"/>
    <property type="match status" value="1"/>
</dbReference>
<dbReference type="InterPro" id="IPR023213">
    <property type="entry name" value="CAT-like_dom_sf"/>
</dbReference>
<dbReference type="PROSITE" id="PS51826">
    <property type="entry name" value="PSBD"/>
    <property type="match status" value="1"/>
</dbReference>
<gene>
    <name evidence="3" type="ORF">SE18_06815</name>
</gene>
<feature type="domain" description="Peripheral subunit-binding (PSBD)" evidence="2">
    <location>
        <begin position="83"/>
        <end position="120"/>
    </location>
</feature>
<dbReference type="GO" id="GO:0016746">
    <property type="term" value="F:acyltransferase activity"/>
    <property type="evidence" value="ECO:0007669"/>
    <property type="project" value="InterPro"/>
</dbReference>
<dbReference type="AlphaFoldDB" id="A0A0N8GSV1"/>
<dbReference type="Gene3D" id="4.10.320.10">
    <property type="entry name" value="E3-binding domain"/>
    <property type="match status" value="1"/>
</dbReference>
<protein>
    <recommendedName>
        <fullName evidence="2">Peripheral subunit-binding (PSBD) domain-containing protein</fullName>
    </recommendedName>
</protein>
<dbReference type="SUPFAM" id="SSF52777">
    <property type="entry name" value="CoA-dependent acyltransferases"/>
    <property type="match status" value="1"/>
</dbReference>
<proteinExistence type="inferred from homology"/>
<evidence type="ECO:0000313" key="4">
    <source>
        <dbReference type="Proteomes" id="UP000050277"/>
    </source>
</evidence>
<dbReference type="InterPro" id="IPR011053">
    <property type="entry name" value="Single_hybrid_motif"/>
</dbReference>
<organism evidence="3 4">
    <name type="scientific">Herpetosiphon geysericola</name>
    <dbReference type="NCBI Taxonomy" id="70996"/>
    <lineage>
        <taxon>Bacteria</taxon>
        <taxon>Bacillati</taxon>
        <taxon>Chloroflexota</taxon>
        <taxon>Chloroflexia</taxon>
        <taxon>Herpetosiphonales</taxon>
        <taxon>Herpetosiphonaceae</taxon>
        <taxon>Herpetosiphon</taxon>
    </lineage>
</organism>
<dbReference type="RefSeq" id="WP_054533682.1">
    <property type="nucleotide sequence ID" value="NZ_LGKP01000012.1"/>
</dbReference>
<dbReference type="EMBL" id="LGKP01000012">
    <property type="protein sequence ID" value="KPL90322.1"/>
    <property type="molecule type" value="Genomic_DNA"/>
</dbReference>
<comment type="similarity">
    <text evidence="1">Belongs to the 2-oxoacid dehydrogenase family.</text>
</comment>
<dbReference type="STRING" id="70996.SE18_06815"/>
<evidence type="ECO:0000256" key="1">
    <source>
        <dbReference type="ARBA" id="ARBA00007317"/>
    </source>
</evidence>
<accession>A0A0N8GSV1</accession>
<dbReference type="GO" id="GO:0045254">
    <property type="term" value="C:pyruvate dehydrogenase complex"/>
    <property type="evidence" value="ECO:0007669"/>
    <property type="project" value="InterPro"/>
</dbReference>
<dbReference type="InterPro" id="IPR045257">
    <property type="entry name" value="E2/Pdx1"/>
</dbReference>
<dbReference type="Gene3D" id="3.30.559.10">
    <property type="entry name" value="Chloramphenicol acetyltransferase-like domain"/>
    <property type="match status" value="1"/>
</dbReference>
<keyword evidence="4" id="KW-1185">Reference proteome</keyword>
<reference evidence="3 4" key="1">
    <citation type="submission" date="2015-07" db="EMBL/GenBank/DDBJ databases">
        <title>Whole genome sequence of Herpetosiphon geysericola DSM 7119.</title>
        <authorList>
            <person name="Hemp J."/>
            <person name="Ward L.M."/>
            <person name="Pace L.A."/>
            <person name="Fischer W.W."/>
        </authorList>
    </citation>
    <scope>NUCLEOTIDE SEQUENCE [LARGE SCALE GENOMIC DNA]</scope>
    <source>
        <strain evidence="3 4">DSM 7119</strain>
    </source>
</reference>
<dbReference type="Pfam" id="PF02817">
    <property type="entry name" value="E3_binding"/>
    <property type="match status" value="1"/>
</dbReference>
<dbReference type="Proteomes" id="UP000050277">
    <property type="component" value="Unassembled WGS sequence"/>
</dbReference>
<evidence type="ECO:0000313" key="3">
    <source>
        <dbReference type="EMBL" id="KPL90322.1"/>
    </source>
</evidence>
<name>A0A0N8GSV1_9CHLR</name>
<dbReference type="GO" id="GO:0006086">
    <property type="term" value="P:pyruvate decarboxylation to acetyl-CoA"/>
    <property type="evidence" value="ECO:0007669"/>
    <property type="project" value="InterPro"/>
</dbReference>
<dbReference type="SUPFAM" id="SSF51230">
    <property type="entry name" value="Single hybrid motif"/>
    <property type="match status" value="1"/>
</dbReference>
<dbReference type="Gene3D" id="2.40.50.100">
    <property type="match status" value="1"/>
</dbReference>
<sequence length="361" mass="38523">MASSVALPAFQSSARLARWLIQPGAVVAAGQIVALVVDAHAEWAIPANHAGTIAALLVNEGASLDATTPLLQFVETVSKRQLAVTPLARKIAEQHQLDLSTISGTLADGRVGKRDILALLPDHAATMPNPTEQLAAPADGFCVAEQMGNAFAQSEQVIIVPAPTSKPAPHPNQQPSSIQAWTNEQYQEIELRQIAAATIPQAYCSHPVSVDRFAPSELTAQLLLATIQVLQRHPLLRSLWVDGDRLERASLHIHVEHPAGSARIPFAADLNLRGLQRALSTNANQQPCVFSVIQSDVNLWSAAPIRYGQSATLHIGGVRKVLVGEVLQISQQAIATLSYDTRLISDSDAEAFLADLAKAVA</sequence>